<evidence type="ECO:0000256" key="6">
    <source>
        <dbReference type="PROSITE-ProRule" id="PRU00175"/>
    </source>
</evidence>
<keyword evidence="3 6" id="KW-0863">Zinc-finger</keyword>
<dbReference type="InterPro" id="IPR013083">
    <property type="entry name" value="Znf_RING/FYVE/PHD"/>
</dbReference>
<keyword evidence="4" id="KW-0833">Ubl conjugation pathway</keyword>
<dbReference type="Pfam" id="PF12678">
    <property type="entry name" value="zf-rbx1"/>
    <property type="match status" value="1"/>
</dbReference>
<dbReference type="GO" id="GO:0051603">
    <property type="term" value="P:proteolysis involved in protein catabolic process"/>
    <property type="evidence" value="ECO:0007669"/>
    <property type="project" value="UniProtKB-ARBA"/>
</dbReference>
<keyword evidence="2" id="KW-0479">Metal-binding</keyword>
<dbReference type="GO" id="GO:0008270">
    <property type="term" value="F:zinc ion binding"/>
    <property type="evidence" value="ECO:0007669"/>
    <property type="project" value="UniProtKB-KW"/>
</dbReference>
<evidence type="ECO:0000313" key="8">
    <source>
        <dbReference type="EMBL" id="KAF2678262.1"/>
    </source>
</evidence>
<evidence type="ECO:0000256" key="3">
    <source>
        <dbReference type="ARBA" id="ARBA00022771"/>
    </source>
</evidence>
<keyword evidence="9" id="KW-1185">Reference proteome</keyword>
<dbReference type="Gene3D" id="3.30.40.10">
    <property type="entry name" value="Zinc/RING finger domain, C3HC4 (zinc finger)"/>
    <property type="match status" value="1"/>
</dbReference>
<dbReference type="OrthoDB" id="8062037at2759"/>
<evidence type="ECO:0000256" key="1">
    <source>
        <dbReference type="ARBA" id="ARBA00004906"/>
    </source>
</evidence>
<comment type="pathway">
    <text evidence="1">Protein modification; protein ubiquitination.</text>
</comment>
<evidence type="ECO:0000256" key="2">
    <source>
        <dbReference type="ARBA" id="ARBA00022723"/>
    </source>
</evidence>
<dbReference type="InterPro" id="IPR024766">
    <property type="entry name" value="Znf_RING_H2"/>
</dbReference>
<dbReference type="InterPro" id="IPR001841">
    <property type="entry name" value="Znf_RING"/>
</dbReference>
<dbReference type="AlphaFoldDB" id="A0A6G1IJ60"/>
<dbReference type="EMBL" id="MU005613">
    <property type="protein sequence ID" value="KAF2678262.1"/>
    <property type="molecule type" value="Genomic_DNA"/>
</dbReference>
<evidence type="ECO:0000256" key="5">
    <source>
        <dbReference type="ARBA" id="ARBA00022833"/>
    </source>
</evidence>
<keyword evidence="5" id="KW-0862">Zinc</keyword>
<dbReference type="Proteomes" id="UP000799291">
    <property type="component" value="Unassembled WGS sequence"/>
</dbReference>
<evidence type="ECO:0000313" key="9">
    <source>
        <dbReference type="Proteomes" id="UP000799291"/>
    </source>
</evidence>
<name>A0A6G1IJ60_9PLEO</name>
<dbReference type="UniPathway" id="UPA00143"/>
<organism evidence="8 9">
    <name type="scientific">Lentithecium fluviatile CBS 122367</name>
    <dbReference type="NCBI Taxonomy" id="1168545"/>
    <lineage>
        <taxon>Eukaryota</taxon>
        <taxon>Fungi</taxon>
        <taxon>Dikarya</taxon>
        <taxon>Ascomycota</taxon>
        <taxon>Pezizomycotina</taxon>
        <taxon>Dothideomycetes</taxon>
        <taxon>Pleosporomycetidae</taxon>
        <taxon>Pleosporales</taxon>
        <taxon>Massarineae</taxon>
        <taxon>Lentitheciaceae</taxon>
        <taxon>Lentithecium</taxon>
    </lineage>
</organism>
<reference evidence="8" key="1">
    <citation type="journal article" date="2020" name="Stud. Mycol.">
        <title>101 Dothideomycetes genomes: a test case for predicting lifestyles and emergence of pathogens.</title>
        <authorList>
            <person name="Haridas S."/>
            <person name="Albert R."/>
            <person name="Binder M."/>
            <person name="Bloem J."/>
            <person name="Labutti K."/>
            <person name="Salamov A."/>
            <person name="Andreopoulos B."/>
            <person name="Baker S."/>
            <person name="Barry K."/>
            <person name="Bills G."/>
            <person name="Bluhm B."/>
            <person name="Cannon C."/>
            <person name="Castanera R."/>
            <person name="Culley D."/>
            <person name="Daum C."/>
            <person name="Ezra D."/>
            <person name="Gonzalez J."/>
            <person name="Henrissat B."/>
            <person name="Kuo A."/>
            <person name="Liang C."/>
            <person name="Lipzen A."/>
            <person name="Lutzoni F."/>
            <person name="Magnuson J."/>
            <person name="Mondo S."/>
            <person name="Nolan M."/>
            <person name="Ohm R."/>
            <person name="Pangilinan J."/>
            <person name="Park H.-J."/>
            <person name="Ramirez L."/>
            <person name="Alfaro M."/>
            <person name="Sun H."/>
            <person name="Tritt A."/>
            <person name="Yoshinaga Y."/>
            <person name="Zwiers L.-H."/>
            <person name="Turgeon B."/>
            <person name="Goodwin S."/>
            <person name="Spatafora J."/>
            <person name="Crous P."/>
            <person name="Grigoriev I."/>
        </authorList>
    </citation>
    <scope>NUCLEOTIDE SEQUENCE</scope>
    <source>
        <strain evidence="8">CBS 122367</strain>
    </source>
</reference>
<dbReference type="PROSITE" id="PS50089">
    <property type="entry name" value="ZF_RING_2"/>
    <property type="match status" value="1"/>
</dbReference>
<sequence length="225" mass="25376">MATDLPSLESFLTHGIEPYPPGNLSASTCPICQLSYATPITPLFLRDDFCPTPIRTKTCNHVFGKSCLETWLRRHRPICPLCRVQLISERPEHRAADQWYPTFPNNTNIPTVANITNISREAPRNFEIRTLPSLIHEIQSEIEWTATCPGWHTPESFCRKRNELWSVYHELMRGQGASLGGQVALGERASVVWDSMGRLQRMATEVRPELERLDGLGIGLGLGLL</sequence>
<evidence type="ECO:0000259" key="7">
    <source>
        <dbReference type="PROSITE" id="PS50089"/>
    </source>
</evidence>
<proteinExistence type="predicted"/>
<evidence type="ECO:0000256" key="4">
    <source>
        <dbReference type="ARBA" id="ARBA00022786"/>
    </source>
</evidence>
<gene>
    <name evidence="8" type="ORF">K458DRAFT_409015</name>
</gene>
<dbReference type="GO" id="GO:0016567">
    <property type="term" value="P:protein ubiquitination"/>
    <property type="evidence" value="ECO:0007669"/>
    <property type="project" value="UniProtKB-UniPathway"/>
</dbReference>
<accession>A0A6G1IJ60</accession>
<protein>
    <recommendedName>
        <fullName evidence="7">RING-type domain-containing protein</fullName>
    </recommendedName>
</protein>
<dbReference type="SUPFAM" id="SSF57850">
    <property type="entry name" value="RING/U-box"/>
    <property type="match status" value="1"/>
</dbReference>
<feature type="domain" description="RING-type" evidence="7">
    <location>
        <begin position="29"/>
        <end position="83"/>
    </location>
</feature>